<dbReference type="GO" id="GO:0003720">
    <property type="term" value="F:telomerase activity"/>
    <property type="evidence" value="ECO:0007669"/>
    <property type="project" value="TreeGrafter"/>
</dbReference>
<evidence type="ECO:0000259" key="4">
    <source>
        <dbReference type="Pfam" id="PF25047"/>
    </source>
</evidence>
<dbReference type="InterPro" id="IPR056829">
    <property type="entry name" value="Beta-prop_TEP1_2nd"/>
</dbReference>
<dbReference type="PANTHER" id="PTHR44791">
    <property type="entry name" value="TELOMERASE PROTEIN COMPONENT 1 TEP1"/>
    <property type="match status" value="1"/>
</dbReference>
<dbReference type="PRINTS" id="PR00320">
    <property type="entry name" value="GPROTEINBRPT"/>
</dbReference>
<dbReference type="GO" id="GO:0005697">
    <property type="term" value="C:telomerase holoenzyme complex"/>
    <property type="evidence" value="ECO:0007669"/>
    <property type="project" value="TreeGrafter"/>
</dbReference>
<dbReference type="CDD" id="cd00200">
    <property type="entry name" value="WD40"/>
    <property type="match status" value="1"/>
</dbReference>
<dbReference type="Pfam" id="PF00400">
    <property type="entry name" value="WD40"/>
    <property type="match status" value="3"/>
</dbReference>
<dbReference type="Pfam" id="PF25047">
    <property type="entry name" value="Beta-prop_TEP1_2nd"/>
    <property type="match status" value="1"/>
</dbReference>
<dbReference type="PROSITE" id="PS00678">
    <property type="entry name" value="WD_REPEATS_1"/>
    <property type="match status" value="1"/>
</dbReference>
<dbReference type="InterPro" id="IPR015943">
    <property type="entry name" value="WD40/YVTN_repeat-like_dom_sf"/>
</dbReference>
<feature type="repeat" description="WD" evidence="3">
    <location>
        <begin position="571"/>
        <end position="610"/>
    </location>
</feature>
<dbReference type="GO" id="GO:0070034">
    <property type="term" value="F:telomerase RNA binding"/>
    <property type="evidence" value="ECO:0007669"/>
    <property type="project" value="TreeGrafter"/>
</dbReference>
<name>A0AAV7K2F0_9METZ</name>
<dbReference type="Gene3D" id="2.130.10.10">
    <property type="entry name" value="YVTN repeat-like/Quinoprotein amine dehydrogenase"/>
    <property type="match status" value="4"/>
</dbReference>
<dbReference type="Proteomes" id="UP001165289">
    <property type="component" value="Unassembled WGS sequence"/>
</dbReference>
<evidence type="ECO:0000256" key="2">
    <source>
        <dbReference type="ARBA" id="ARBA00022737"/>
    </source>
</evidence>
<dbReference type="PANTHER" id="PTHR44791:SF1">
    <property type="entry name" value="TELOMERASE PROTEIN COMPONENT 1"/>
    <property type="match status" value="1"/>
</dbReference>
<dbReference type="PROSITE" id="PS50082">
    <property type="entry name" value="WD_REPEATS_2"/>
    <property type="match status" value="7"/>
</dbReference>
<protein>
    <submittedName>
        <fullName evidence="6">Uncharacterized protein</fullName>
    </submittedName>
</protein>
<dbReference type="EMBL" id="JAKMXF010000210">
    <property type="protein sequence ID" value="KAI6655230.1"/>
    <property type="molecule type" value="Genomic_DNA"/>
</dbReference>
<dbReference type="InterPro" id="IPR056828">
    <property type="entry name" value="Beta-prop_TEP1_C"/>
</dbReference>
<feature type="repeat" description="WD" evidence="3">
    <location>
        <begin position="14"/>
        <end position="44"/>
    </location>
</feature>
<organism evidence="6 7">
    <name type="scientific">Oopsacas minuta</name>
    <dbReference type="NCBI Taxonomy" id="111878"/>
    <lineage>
        <taxon>Eukaryota</taxon>
        <taxon>Metazoa</taxon>
        <taxon>Porifera</taxon>
        <taxon>Hexactinellida</taxon>
        <taxon>Hexasterophora</taxon>
        <taxon>Lyssacinosida</taxon>
        <taxon>Leucopsacidae</taxon>
        <taxon>Oopsacas</taxon>
    </lineage>
</organism>
<dbReference type="PROSITE" id="PS50294">
    <property type="entry name" value="WD_REPEATS_REGION"/>
    <property type="match status" value="4"/>
</dbReference>
<feature type="repeat" description="WD" evidence="3">
    <location>
        <begin position="106"/>
        <end position="147"/>
    </location>
</feature>
<dbReference type="InterPro" id="IPR019775">
    <property type="entry name" value="WD40_repeat_CS"/>
</dbReference>
<feature type="repeat" description="WD" evidence="3">
    <location>
        <begin position="63"/>
        <end position="95"/>
    </location>
</feature>
<evidence type="ECO:0000259" key="5">
    <source>
        <dbReference type="Pfam" id="PF25048"/>
    </source>
</evidence>
<evidence type="ECO:0000313" key="6">
    <source>
        <dbReference type="EMBL" id="KAI6655230.1"/>
    </source>
</evidence>
<proteinExistence type="predicted"/>
<evidence type="ECO:0000256" key="3">
    <source>
        <dbReference type="PROSITE-ProRule" id="PRU00221"/>
    </source>
</evidence>
<sequence length="656" mass="73442">MAYDTETGKNTKILKSHEAGVYCLAWNLHHIATGAADYTVCLWSSDVRGKKLKGEVSLPDAVLRGHVSIVTGVCFSPDGMKLVSVSQDCNIIIWDTLNHKVMKCIDAGHKDWISCCAYSDSGDFVITGSQDFTLKMWNVKEAKDAKEKGSFIGHTSSINEVVFTNGVVGSACLDGTVKIWTHRGVEITTLYCHKQRVNSCDIHMASSSETLTRQSKVKQDTESQGWRYDWADDDDEENDPSRKRKTIRLEDIKVATASDDGSLKLWQPFTANEICSITGHGDRIVSLATTPNNHFITSSMDTSVKLWQPELDQENPYESFHCHNAPISSLSISPTGNRIIMTSRETAVSLWDVSWRVGTSTRSPNNLILKKIHSLTGHERAPTVSCYPTDKCFCTAGEDSKLICWGYNPNQGYPRIRRSVQEVTMGSITTLGYLSSKSQLMVGYWSGKIIVYDMSAIEAGKLPQLTILDPGFKDWVMSMSFHNQDLYLLSMDKKLAVIGFNNTLTNTFSTPSIEGFYTETEDKSKKSRSAKYPKRAFPTHFVIYQRFKIIGDSTGTAVAFTEDDSNEFNRFKLHDKKITALLLSNNQLISCGMDTKVKFWSLSTQNQNLTLEQTGEYRCKSPVTHAKIYPSPSSKSTHLYLLVGDQYGHVNVLNWH</sequence>
<comment type="caution">
    <text evidence="6">The sequence shown here is derived from an EMBL/GenBank/DDBJ whole genome shotgun (WGS) entry which is preliminary data.</text>
</comment>
<feature type="repeat" description="WD" evidence="3">
    <location>
        <begin position="277"/>
        <end position="308"/>
    </location>
</feature>
<feature type="domain" description="TEP-1 second beta-propeller" evidence="4">
    <location>
        <begin position="9"/>
        <end position="201"/>
    </location>
</feature>
<reference evidence="6 7" key="1">
    <citation type="journal article" date="2023" name="BMC Biol.">
        <title>The compact genome of the sponge Oopsacas minuta (Hexactinellida) is lacking key metazoan core genes.</title>
        <authorList>
            <person name="Santini S."/>
            <person name="Schenkelaars Q."/>
            <person name="Jourda C."/>
            <person name="Duchesne M."/>
            <person name="Belahbib H."/>
            <person name="Rocher C."/>
            <person name="Selva M."/>
            <person name="Riesgo A."/>
            <person name="Vervoort M."/>
            <person name="Leys S.P."/>
            <person name="Kodjabachian L."/>
            <person name="Le Bivic A."/>
            <person name="Borchiellini C."/>
            <person name="Claverie J.M."/>
            <person name="Renard E."/>
        </authorList>
    </citation>
    <scope>NUCLEOTIDE SEQUENCE [LARGE SCALE GENOMIC DNA]</scope>
    <source>
        <strain evidence="6">SPO-2</strain>
    </source>
</reference>
<feature type="domain" description="TEP-1 C-terminal beta-propeller" evidence="5">
    <location>
        <begin position="574"/>
        <end position="655"/>
    </location>
</feature>
<dbReference type="InterPro" id="IPR001680">
    <property type="entry name" value="WD40_rpt"/>
</dbReference>
<gene>
    <name evidence="6" type="ORF">LOD99_2518</name>
</gene>
<keyword evidence="2" id="KW-0677">Repeat</keyword>
<accession>A0AAV7K2F0</accession>
<keyword evidence="1 3" id="KW-0853">WD repeat</keyword>
<dbReference type="SUPFAM" id="SSF50978">
    <property type="entry name" value="WD40 repeat-like"/>
    <property type="match status" value="3"/>
</dbReference>
<dbReference type="Pfam" id="PF25048">
    <property type="entry name" value="Beta-prop_TEP1_C"/>
    <property type="match status" value="1"/>
</dbReference>
<dbReference type="InterPro" id="IPR020472">
    <property type="entry name" value="WD40_PAC1"/>
</dbReference>
<dbReference type="InterPro" id="IPR052652">
    <property type="entry name" value="Telomerase_Complex_Comp"/>
</dbReference>
<dbReference type="GO" id="GO:0000722">
    <property type="term" value="P:telomere maintenance via recombination"/>
    <property type="evidence" value="ECO:0007669"/>
    <property type="project" value="TreeGrafter"/>
</dbReference>
<feature type="repeat" description="WD" evidence="3">
    <location>
        <begin position="151"/>
        <end position="180"/>
    </location>
</feature>
<evidence type="ECO:0000313" key="7">
    <source>
        <dbReference type="Proteomes" id="UP001165289"/>
    </source>
</evidence>
<keyword evidence="7" id="KW-1185">Reference proteome</keyword>
<dbReference type="SMART" id="SM00320">
    <property type="entry name" value="WD40"/>
    <property type="match status" value="11"/>
</dbReference>
<feature type="repeat" description="WD" evidence="3">
    <location>
        <begin position="320"/>
        <end position="354"/>
    </location>
</feature>
<evidence type="ECO:0000256" key="1">
    <source>
        <dbReference type="ARBA" id="ARBA00022574"/>
    </source>
</evidence>
<dbReference type="InterPro" id="IPR036322">
    <property type="entry name" value="WD40_repeat_dom_sf"/>
</dbReference>
<dbReference type="AlphaFoldDB" id="A0AAV7K2F0"/>